<evidence type="ECO:0000256" key="1">
    <source>
        <dbReference type="SAM" id="MobiDB-lite"/>
    </source>
</evidence>
<comment type="caution">
    <text evidence="2">The sequence shown here is derived from an EMBL/GenBank/DDBJ whole genome shotgun (WGS) entry which is preliminary data.</text>
</comment>
<proteinExistence type="predicted"/>
<feature type="compositionally biased region" description="Basic residues" evidence="1">
    <location>
        <begin position="60"/>
        <end position="78"/>
    </location>
</feature>
<dbReference type="Proteomes" id="UP001281614">
    <property type="component" value="Unassembled WGS sequence"/>
</dbReference>
<accession>A0AAD9XXJ4</accession>
<dbReference type="AlphaFoldDB" id="A0AAD9XXJ4"/>
<dbReference type="EMBL" id="VYYT01000710">
    <property type="protein sequence ID" value="KAK2730101.1"/>
    <property type="molecule type" value="Genomic_DNA"/>
</dbReference>
<feature type="region of interest" description="Disordered" evidence="1">
    <location>
        <begin position="48"/>
        <end position="78"/>
    </location>
</feature>
<gene>
    <name evidence="2" type="ORF">CKAH01_09754</name>
</gene>
<protein>
    <submittedName>
        <fullName evidence="2">Uncharacterized protein</fullName>
    </submittedName>
</protein>
<sequence length="304" mass="34020">MPKFVVAGREGPNQLPAHEVIVDGCHTGPYMRETESWLNLSAHAPMSPLEYPAPSDAGPRPHKRKGRSQRRLGRRNRRAPCIILSARQRELEQARATNGTFPIFVLFFRATQIDILSRSIPSTQNCGTGFLKHGKHGSPLSGACMSIDSDSASTSNLNINPKPQPISTLRNQNWAHVWERNASPEKNSVPSSGGRRVNRTPTDTLPQLFSLPHGHTLFAGSPECDCSHRGFSLNLRRSSEHRLAFAFLVWRCTQFRPLPPFCFSSPSLFFLFPNWSDMCSSRLRDVSVGYYLRKPLASTFAPVR</sequence>
<feature type="region of interest" description="Disordered" evidence="1">
    <location>
        <begin position="181"/>
        <end position="201"/>
    </location>
</feature>
<reference evidence="2" key="1">
    <citation type="submission" date="2023-02" db="EMBL/GenBank/DDBJ databases">
        <title>Colletotrichum kahawae CIFC_Que2 genome sequencing and assembly.</title>
        <authorList>
            <person name="Baroncelli R."/>
        </authorList>
    </citation>
    <scope>NUCLEOTIDE SEQUENCE</scope>
    <source>
        <strain evidence="2">CIFC_Que2</strain>
    </source>
</reference>
<evidence type="ECO:0000313" key="2">
    <source>
        <dbReference type="EMBL" id="KAK2730101.1"/>
    </source>
</evidence>
<keyword evidence="3" id="KW-1185">Reference proteome</keyword>
<organism evidence="2 3">
    <name type="scientific">Colletotrichum kahawae</name>
    <name type="common">Coffee berry disease fungus</name>
    <dbReference type="NCBI Taxonomy" id="34407"/>
    <lineage>
        <taxon>Eukaryota</taxon>
        <taxon>Fungi</taxon>
        <taxon>Dikarya</taxon>
        <taxon>Ascomycota</taxon>
        <taxon>Pezizomycotina</taxon>
        <taxon>Sordariomycetes</taxon>
        <taxon>Hypocreomycetidae</taxon>
        <taxon>Glomerellales</taxon>
        <taxon>Glomerellaceae</taxon>
        <taxon>Colletotrichum</taxon>
        <taxon>Colletotrichum gloeosporioides species complex</taxon>
    </lineage>
</organism>
<name>A0AAD9XXJ4_COLKA</name>
<evidence type="ECO:0000313" key="3">
    <source>
        <dbReference type="Proteomes" id="UP001281614"/>
    </source>
</evidence>